<dbReference type="EMBL" id="FNTD01000004">
    <property type="protein sequence ID" value="SED04349.1"/>
    <property type="molecule type" value="Genomic_DNA"/>
</dbReference>
<accession>A0A1H4XFB9</accession>
<organism evidence="2 3">
    <name type="scientific">Streptomyces misionensis</name>
    <dbReference type="NCBI Taxonomy" id="67331"/>
    <lineage>
        <taxon>Bacteria</taxon>
        <taxon>Bacillati</taxon>
        <taxon>Actinomycetota</taxon>
        <taxon>Actinomycetes</taxon>
        <taxon>Kitasatosporales</taxon>
        <taxon>Streptomycetaceae</taxon>
        <taxon>Streptomyces</taxon>
    </lineage>
</organism>
<feature type="region of interest" description="Disordered" evidence="1">
    <location>
        <begin position="37"/>
        <end position="89"/>
    </location>
</feature>
<evidence type="ECO:0000256" key="1">
    <source>
        <dbReference type="SAM" id="MobiDB-lite"/>
    </source>
</evidence>
<dbReference type="RefSeq" id="WP_244174877.1">
    <property type="nucleotide sequence ID" value="NZ_FNTD01000004.1"/>
</dbReference>
<dbReference type="Proteomes" id="UP000182375">
    <property type="component" value="Unassembled WGS sequence"/>
</dbReference>
<evidence type="ECO:0000313" key="2">
    <source>
        <dbReference type="EMBL" id="SED04349.1"/>
    </source>
</evidence>
<gene>
    <name evidence="2" type="ORF">SAMN04490357_3642</name>
</gene>
<proteinExistence type="predicted"/>
<evidence type="ECO:0000313" key="3">
    <source>
        <dbReference type="Proteomes" id="UP000182375"/>
    </source>
</evidence>
<dbReference type="AlphaFoldDB" id="A0A1H4XFB9"/>
<name>A0A1H4XFB9_9ACTN</name>
<reference evidence="2 3" key="1">
    <citation type="submission" date="2016-10" db="EMBL/GenBank/DDBJ databases">
        <authorList>
            <person name="de Groot N.N."/>
        </authorList>
    </citation>
    <scope>NUCLEOTIDE SEQUENCE [LARGE SCALE GENOMIC DNA]</scope>
    <source>
        <strain evidence="2 3">DSM 40306</strain>
    </source>
</reference>
<dbReference type="GeneID" id="95512774"/>
<sequence length="185" mass="19219">MPMPARTRTLKFTAVVAFVVLGLTGFSRGGHYTGHNYGHGDHSGGGGGGCSSSRQDHDGDQSDYDDDDEDFGAGDDGSGTGADATPTPDASTNAVLGYGMVELVSCATAKKPYATVEVTNPTDHEDTFTARVNFVADDDLTISFGSTDVPVPARGTKTVEVPFGEDADLHALDHCEAQPDAYPAD</sequence>
<protein>
    <submittedName>
        <fullName evidence="2">Uncharacterized protein</fullName>
    </submittedName>
</protein>
<feature type="compositionally biased region" description="Acidic residues" evidence="1">
    <location>
        <begin position="61"/>
        <end position="73"/>
    </location>
</feature>
<dbReference type="STRING" id="67331.SAMN04490357_3642"/>